<accession>A0A6J0U006</accession>
<evidence type="ECO:0000313" key="3">
    <source>
        <dbReference type="Proteomes" id="UP001652642"/>
    </source>
</evidence>
<comment type="similarity">
    <text evidence="1">Belongs to the ODC antizyme family.</text>
</comment>
<dbReference type="PANTHER" id="PTHR10279:SF9">
    <property type="entry name" value="ORNITHINE DECARBOXYLASE ANTIZYME 3"/>
    <property type="match status" value="1"/>
</dbReference>
<dbReference type="GO" id="GO:0005634">
    <property type="term" value="C:nucleus"/>
    <property type="evidence" value="ECO:0007669"/>
    <property type="project" value="UniProtKB-SubCell"/>
</dbReference>
<dbReference type="Pfam" id="PF02100">
    <property type="entry name" value="ODC_AZ"/>
    <property type="match status" value="1"/>
</dbReference>
<dbReference type="GO" id="GO:0008073">
    <property type="term" value="F:ornithine decarboxylase inhibitor activity"/>
    <property type="evidence" value="ECO:0007669"/>
    <property type="project" value="InterPro"/>
</dbReference>
<protein>
    <submittedName>
        <fullName evidence="4">LOW QUALITY PROTEIN: ornithine decarboxylase antizyme 3</fullName>
    </submittedName>
</protein>
<dbReference type="AlphaFoldDB" id="A0A6J0U006"/>
<dbReference type="OrthoDB" id="5959761at2759"/>
<dbReference type="InterPro" id="IPR016181">
    <property type="entry name" value="Acyl_CoA_acyltransferase"/>
</dbReference>
<dbReference type="InParanoid" id="A0A6J0U006"/>
<dbReference type="GO" id="GO:0045732">
    <property type="term" value="P:positive regulation of protein catabolic process"/>
    <property type="evidence" value="ECO:0007669"/>
    <property type="project" value="TreeGrafter"/>
</dbReference>
<name>A0A6J0U006_9SAUR</name>
<dbReference type="PANTHER" id="PTHR10279">
    <property type="entry name" value="ORNITHINE DECARBOXYLASE ANTIZYME"/>
    <property type="match status" value="1"/>
</dbReference>
<dbReference type="InterPro" id="IPR038581">
    <property type="entry name" value="ODC_AZ_sf"/>
</dbReference>
<dbReference type="SUPFAM" id="SSF55729">
    <property type="entry name" value="Acyl-CoA N-acyltransferases (Nat)"/>
    <property type="match status" value="1"/>
</dbReference>
<keyword evidence="2" id="KW-0688">Ribosomal frameshifting</keyword>
<gene>
    <name evidence="4" type="primary">OAZ3</name>
</gene>
<keyword evidence="3" id="KW-1185">Reference proteome</keyword>
<evidence type="ECO:0000313" key="4">
    <source>
        <dbReference type="RefSeq" id="XP_020653962.2"/>
    </source>
</evidence>
<sequence>MTPSDKSSTHVQQESLSFRPRYCLQCSEFEGGCPDRRRNKGEDGAGLKEVYKAGKLTVFASDRQHPDHPVQLDFHFARGSQGSNHWHGLLRGRDLFLDTPCHILDLNSRDSLVATLEYTEEKTEADRVIVNFRKSRQDRRDLLRAFGFLGFNLLRPDDPTLPPWEDAIFMVYPMDRSLCLEEE</sequence>
<dbReference type="CTD" id="51686"/>
<dbReference type="Gene3D" id="3.40.630.60">
    <property type="match status" value="1"/>
</dbReference>
<dbReference type="KEGG" id="pvt:110081545"/>
<reference evidence="4" key="1">
    <citation type="submission" date="2025-08" db="UniProtKB">
        <authorList>
            <consortium name="RefSeq"/>
        </authorList>
    </citation>
    <scope>IDENTIFICATION</scope>
</reference>
<dbReference type="GeneID" id="110081545"/>
<evidence type="ECO:0000256" key="1">
    <source>
        <dbReference type="ARBA" id="ARBA00008796"/>
    </source>
</evidence>
<evidence type="ECO:0000256" key="2">
    <source>
        <dbReference type="ARBA" id="ARBA00022758"/>
    </source>
</evidence>
<dbReference type="Proteomes" id="UP001652642">
    <property type="component" value="Chromosome 15"/>
</dbReference>
<dbReference type="RefSeq" id="XP_020653962.2">
    <property type="nucleotide sequence ID" value="XM_020798303.2"/>
</dbReference>
<dbReference type="GO" id="GO:0075523">
    <property type="term" value="P:viral translational frameshifting"/>
    <property type="evidence" value="ECO:0007669"/>
    <property type="project" value="UniProtKB-KW"/>
</dbReference>
<dbReference type="InterPro" id="IPR002993">
    <property type="entry name" value="ODC_AZ"/>
</dbReference>
<proteinExistence type="inferred from homology"/>
<dbReference type="GO" id="GO:0005737">
    <property type="term" value="C:cytoplasm"/>
    <property type="evidence" value="ECO:0007669"/>
    <property type="project" value="UniProtKB-SubCell"/>
</dbReference>
<organism evidence="3 4">
    <name type="scientific">Pogona vitticeps</name>
    <name type="common">central bearded dragon</name>
    <dbReference type="NCBI Taxonomy" id="103695"/>
    <lineage>
        <taxon>Eukaryota</taxon>
        <taxon>Metazoa</taxon>
        <taxon>Chordata</taxon>
        <taxon>Craniata</taxon>
        <taxon>Vertebrata</taxon>
        <taxon>Euteleostomi</taxon>
        <taxon>Lepidosauria</taxon>
        <taxon>Squamata</taxon>
        <taxon>Bifurcata</taxon>
        <taxon>Unidentata</taxon>
        <taxon>Episquamata</taxon>
        <taxon>Toxicofera</taxon>
        <taxon>Iguania</taxon>
        <taxon>Acrodonta</taxon>
        <taxon>Agamidae</taxon>
        <taxon>Amphibolurinae</taxon>
        <taxon>Pogona</taxon>
    </lineage>
</organism>